<sequence length="86" mass="9084">RPPPPRRRLIQHATAAGAVTVATGFVLNAGLAGPAAAEAAAPRNDAAAPHDAPRHSADESFVVRVVDARTGELDIFHGERHHRVRD</sequence>
<gene>
    <name evidence="2" type="ORF">DN069_33590</name>
</gene>
<feature type="non-terminal residue" evidence="2">
    <location>
        <position position="1"/>
    </location>
</feature>
<feature type="compositionally biased region" description="Low complexity" evidence="1">
    <location>
        <begin position="33"/>
        <end position="50"/>
    </location>
</feature>
<accession>A0A2X0JWK1</accession>
<evidence type="ECO:0000256" key="1">
    <source>
        <dbReference type="SAM" id="MobiDB-lite"/>
    </source>
</evidence>
<dbReference type="EMBL" id="QKYN01000166">
    <property type="protein sequence ID" value="RAG81325.1"/>
    <property type="molecule type" value="Genomic_DNA"/>
</dbReference>
<dbReference type="AlphaFoldDB" id="A0A2X0JWK1"/>
<evidence type="ECO:0000313" key="3">
    <source>
        <dbReference type="Proteomes" id="UP000248889"/>
    </source>
</evidence>
<reference evidence="2 3" key="1">
    <citation type="submission" date="2018-06" db="EMBL/GenBank/DDBJ databases">
        <title>Streptacidiphilus pinicola sp. nov., isolated from pine grove soil.</title>
        <authorList>
            <person name="Roh S.G."/>
            <person name="Park S."/>
            <person name="Kim M.-K."/>
            <person name="Yun B.-R."/>
            <person name="Park J."/>
            <person name="Kim M.J."/>
            <person name="Kim Y.S."/>
            <person name="Kim S.B."/>
        </authorList>
    </citation>
    <scope>NUCLEOTIDE SEQUENCE [LARGE SCALE GENOMIC DNA]</scope>
    <source>
        <strain evidence="2 3">MMS16-CNU450</strain>
    </source>
</reference>
<dbReference type="Proteomes" id="UP000248889">
    <property type="component" value="Unassembled WGS sequence"/>
</dbReference>
<organism evidence="2 3">
    <name type="scientific">Streptacidiphilus pinicola</name>
    <dbReference type="NCBI Taxonomy" id="2219663"/>
    <lineage>
        <taxon>Bacteria</taxon>
        <taxon>Bacillati</taxon>
        <taxon>Actinomycetota</taxon>
        <taxon>Actinomycetes</taxon>
        <taxon>Kitasatosporales</taxon>
        <taxon>Streptomycetaceae</taxon>
        <taxon>Streptacidiphilus</taxon>
    </lineage>
</organism>
<feature type="non-terminal residue" evidence="2">
    <location>
        <position position="86"/>
    </location>
</feature>
<comment type="caution">
    <text evidence="2">The sequence shown here is derived from an EMBL/GenBank/DDBJ whole genome shotgun (WGS) entry which is preliminary data.</text>
</comment>
<feature type="region of interest" description="Disordered" evidence="1">
    <location>
        <begin position="33"/>
        <end position="58"/>
    </location>
</feature>
<proteinExistence type="predicted"/>
<protein>
    <submittedName>
        <fullName evidence="2">Uncharacterized protein</fullName>
    </submittedName>
</protein>
<evidence type="ECO:0000313" key="2">
    <source>
        <dbReference type="EMBL" id="RAG81325.1"/>
    </source>
</evidence>
<keyword evidence="3" id="KW-1185">Reference proteome</keyword>
<name>A0A2X0JWK1_9ACTN</name>